<dbReference type="PANTHER" id="PTHR47567">
    <property type="entry name" value="MITOCHONDRIAL SUBSTRATE/SOLUTE CARRIER"/>
    <property type="match status" value="1"/>
</dbReference>
<sequence length="341" mass="37241">MGREEDVNVEHELRTVLSRSMSGRSDDTTFDAPEFDTEVGKKCDIKGGCEASSKPEPTMKEILEKAGKRALGGGLPGAMAMGIQVGSLMWLRTTMNYQYRYGTSTKVALQTLYKEGGIRRFYRGVGPALIQGPMSRFGDTAANAGMLSLLNSQESTRDLPVAAKTACASFAAGLWRVFLMPVDTLKTVLQVEGTKGPGVLKNKIKSGGPFVMYHGAVGAAGATMVGHYPWFFTFNTLQEKIPMPGEDEVGKKLARNALIGFCSSFVSDCTSNSIRVIKTTKQTSRETISYPQAVKLVIEKDGVSGLFIRGLQTRIIANGFQGMLFTVLWKYMEETFFNKNN</sequence>
<gene>
    <name evidence="4" type="ORF">QSP1433_LOCUS6999</name>
</gene>
<proteinExistence type="predicted"/>
<dbReference type="PANTHER" id="PTHR47567:SF1">
    <property type="entry name" value="NAD-DEPENDENT EPIMERASE_DEHYDRATASE DOMAIN-CONTAINING PROTEIN"/>
    <property type="match status" value="1"/>
</dbReference>
<dbReference type="SUPFAM" id="SSF103506">
    <property type="entry name" value="Mitochondrial carrier"/>
    <property type="match status" value="1"/>
</dbReference>
<keyword evidence="2" id="KW-0812">Transmembrane</keyword>
<comment type="subcellular location">
    <subcellularLocation>
        <location evidence="1">Membrane</location>
        <topology evidence="1">Multi-pass membrane protein</topology>
    </subcellularLocation>
</comment>
<protein>
    <recommendedName>
        <fullName evidence="5">Mitochondrial carrier protein</fullName>
    </recommendedName>
</protein>
<evidence type="ECO:0000256" key="1">
    <source>
        <dbReference type="ARBA" id="ARBA00004141"/>
    </source>
</evidence>
<organism evidence="4">
    <name type="scientific">Mucochytrium quahogii</name>
    <dbReference type="NCBI Taxonomy" id="96639"/>
    <lineage>
        <taxon>Eukaryota</taxon>
        <taxon>Sar</taxon>
        <taxon>Stramenopiles</taxon>
        <taxon>Bigyra</taxon>
        <taxon>Labyrinthulomycetes</taxon>
        <taxon>Thraustochytrida</taxon>
        <taxon>Thraustochytriidae</taxon>
        <taxon>Mucochytrium</taxon>
    </lineage>
</organism>
<dbReference type="AlphaFoldDB" id="A0A7S2WCX6"/>
<dbReference type="GO" id="GO:0016020">
    <property type="term" value="C:membrane"/>
    <property type="evidence" value="ECO:0007669"/>
    <property type="project" value="UniProtKB-SubCell"/>
</dbReference>
<dbReference type="Gene3D" id="1.50.40.10">
    <property type="entry name" value="Mitochondrial carrier domain"/>
    <property type="match status" value="1"/>
</dbReference>
<evidence type="ECO:0000256" key="3">
    <source>
        <dbReference type="ARBA" id="ARBA00023136"/>
    </source>
</evidence>
<keyword evidence="3" id="KW-0472">Membrane</keyword>
<reference evidence="4" key="1">
    <citation type="submission" date="2021-01" db="EMBL/GenBank/DDBJ databases">
        <authorList>
            <person name="Corre E."/>
            <person name="Pelletier E."/>
            <person name="Niang G."/>
            <person name="Scheremetjew M."/>
            <person name="Finn R."/>
            <person name="Kale V."/>
            <person name="Holt S."/>
            <person name="Cochrane G."/>
            <person name="Meng A."/>
            <person name="Brown T."/>
            <person name="Cohen L."/>
        </authorList>
    </citation>
    <scope>NUCLEOTIDE SEQUENCE</scope>
    <source>
        <strain evidence="4">NY070348D</strain>
    </source>
</reference>
<dbReference type="Pfam" id="PF00153">
    <property type="entry name" value="Mito_carr"/>
    <property type="match status" value="2"/>
</dbReference>
<evidence type="ECO:0000313" key="4">
    <source>
        <dbReference type="EMBL" id="CAD9680680.1"/>
    </source>
</evidence>
<dbReference type="EMBL" id="HBHK01011191">
    <property type="protein sequence ID" value="CAD9680680.1"/>
    <property type="molecule type" value="Transcribed_RNA"/>
</dbReference>
<name>A0A7S2WCX6_9STRA</name>
<dbReference type="InterPro" id="IPR018108">
    <property type="entry name" value="MCP_transmembrane"/>
</dbReference>
<accession>A0A7S2WCX6</accession>
<dbReference type="InterPro" id="IPR023395">
    <property type="entry name" value="MCP_dom_sf"/>
</dbReference>
<evidence type="ECO:0000256" key="2">
    <source>
        <dbReference type="ARBA" id="ARBA00022692"/>
    </source>
</evidence>
<evidence type="ECO:0008006" key="5">
    <source>
        <dbReference type="Google" id="ProtNLM"/>
    </source>
</evidence>